<feature type="transmembrane region" description="Helical" evidence="1">
    <location>
        <begin position="7"/>
        <end position="26"/>
    </location>
</feature>
<evidence type="ECO:0000313" key="4">
    <source>
        <dbReference type="Proteomes" id="UP000426246"/>
    </source>
</evidence>
<proteinExistence type="predicted"/>
<dbReference type="InterPro" id="IPR025508">
    <property type="entry name" value="DUF4395"/>
</dbReference>
<gene>
    <name evidence="3" type="ORF">EHS13_25525</name>
</gene>
<organism evidence="3 4">
    <name type="scientific">Paenibacillus psychroresistens</name>
    <dbReference type="NCBI Taxonomy" id="1778678"/>
    <lineage>
        <taxon>Bacteria</taxon>
        <taxon>Bacillati</taxon>
        <taxon>Bacillota</taxon>
        <taxon>Bacilli</taxon>
        <taxon>Bacillales</taxon>
        <taxon>Paenibacillaceae</taxon>
        <taxon>Paenibacillus</taxon>
    </lineage>
</organism>
<evidence type="ECO:0000256" key="1">
    <source>
        <dbReference type="SAM" id="Phobius"/>
    </source>
</evidence>
<dbReference type="EMBL" id="CP034235">
    <property type="protein sequence ID" value="QGQ98013.1"/>
    <property type="molecule type" value="Genomic_DNA"/>
</dbReference>
<protein>
    <submittedName>
        <fullName evidence="3">DUF4395 domain-containing protein</fullName>
    </submittedName>
</protein>
<dbReference type="RefSeq" id="WP_155703107.1">
    <property type="nucleotide sequence ID" value="NZ_CP034235.1"/>
</dbReference>
<feature type="transmembrane region" description="Helical" evidence="1">
    <location>
        <begin position="32"/>
        <end position="51"/>
    </location>
</feature>
<feature type="domain" description="DUF4395" evidence="2">
    <location>
        <begin position="5"/>
        <end position="127"/>
    </location>
</feature>
<reference evidence="4" key="1">
    <citation type="submission" date="2018-11" db="EMBL/GenBank/DDBJ databases">
        <title>Complete genome sequence of Paenibacillus sp. ML311-T8.</title>
        <authorList>
            <person name="Nam Y.-D."/>
            <person name="Kang J."/>
            <person name="Chung W.-H."/>
            <person name="Park Y.S."/>
        </authorList>
    </citation>
    <scope>NUCLEOTIDE SEQUENCE [LARGE SCALE GENOMIC DNA]</scope>
    <source>
        <strain evidence="4">ML311-T8</strain>
    </source>
</reference>
<accession>A0A6B8RR99</accession>
<dbReference type="Proteomes" id="UP000426246">
    <property type="component" value="Chromosome"/>
</dbReference>
<dbReference type="OrthoDB" id="2376580at2"/>
<keyword evidence="1" id="KW-0472">Membrane</keyword>
<evidence type="ECO:0000259" key="2">
    <source>
        <dbReference type="Pfam" id="PF14340"/>
    </source>
</evidence>
<dbReference type="InterPro" id="IPR016942">
    <property type="entry name" value="UCP030042"/>
</dbReference>
<keyword evidence="1" id="KW-0812">Transmembrane</keyword>
<keyword evidence="1" id="KW-1133">Transmembrane helix</keyword>
<feature type="transmembrane region" description="Helical" evidence="1">
    <location>
        <begin position="72"/>
        <end position="91"/>
    </location>
</feature>
<dbReference type="AlphaFoldDB" id="A0A6B8RR99"/>
<dbReference type="PIRSF" id="PIRSF030042">
    <property type="entry name" value="UCP030042"/>
    <property type="match status" value="1"/>
</dbReference>
<dbReference type="Pfam" id="PF14340">
    <property type="entry name" value="DUF4395"/>
    <property type="match status" value="1"/>
</dbReference>
<keyword evidence="4" id="KW-1185">Reference proteome</keyword>
<name>A0A6B8RR99_9BACL</name>
<evidence type="ECO:0000313" key="3">
    <source>
        <dbReference type="EMBL" id="QGQ98013.1"/>
    </source>
</evidence>
<sequence length="135" mass="15328">MREIPMTYIKSNQVGIVLFVLLATFLKLPQLLVLLWLIQVVGLVFGYNLFVRLAKPFLNVKGSETQAAELQRFNNVLAILFITLAVLAFTLKLTMVGYVFSFMLFLAALAAICGYCIGCTVYYQYKQYIARHRST</sequence>
<feature type="transmembrane region" description="Helical" evidence="1">
    <location>
        <begin position="97"/>
        <end position="123"/>
    </location>
</feature>
<dbReference type="KEGG" id="ppsc:EHS13_25525"/>